<feature type="domain" description="PGG" evidence="3">
    <location>
        <begin position="661"/>
        <end position="772"/>
    </location>
</feature>
<keyword evidence="2" id="KW-0812">Transmembrane</keyword>
<feature type="transmembrane region" description="Helical" evidence="2">
    <location>
        <begin position="777"/>
        <end position="796"/>
    </location>
</feature>
<gene>
    <name evidence="4" type="ORF">AQUCO_01700617v1</name>
</gene>
<feature type="repeat" description="ANK" evidence="1">
    <location>
        <begin position="98"/>
        <end position="130"/>
    </location>
</feature>
<name>A0A2G5DNV9_AQUCA</name>
<dbReference type="EMBL" id="KZ305034">
    <property type="protein sequence ID" value="PIA45200.1"/>
    <property type="molecule type" value="Genomic_DNA"/>
</dbReference>
<dbReference type="InterPro" id="IPR026961">
    <property type="entry name" value="PGG_dom"/>
</dbReference>
<dbReference type="InterPro" id="IPR002110">
    <property type="entry name" value="Ankyrin_rpt"/>
</dbReference>
<evidence type="ECO:0000256" key="2">
    <source>
        <dbReference type="SAM" id="Phobius"/>
    </source>
</evidence>
<dbReference type="Gene3D" id="1.25.40.20">
    <property type="entry name" value="Ankyrin repeat-containing domain"/>
    <property type="match status" value="4"/>
</dbReference>
<sequence length="811" mass="90748">MEDGYICEEDTSKFISIFLAHRSSLASRKIQYSMDIFDNVSNGNVKYFEGVPLEVLLKARDEQGDSLLSKAVIYNQLDCVKLIYERCPSLLYCQTSRDGWHALHHAAARNNPEILKFLIDADAKTDVDRESQKQIPMKKLIRIPDVRGCTALYTAVWNLQFESLKLLNAADDPDFPHANLRGQTPLMLCMTGSKYSEMFKLLLKIRPSQFKLGPEHGRAALHHAASNADLSSIRDIIRLFPDCSEMVDYDGRNFVHLVASRGHIEVMKFILGREEINSSVLTRKDYNGNTPLDIAALKGDERMTLCLLYDPRVRKMSMKSSLHLALKMHNFDILHLLIRTNPNHFEGVGLDVFLTACDSSADSVLSKAVLENNLYCCKALSKACPSLLYHQNQDGRTALHHAAWIGDPEMVSFLICAGAETDVENEEVDIETGEGKKLPNQKLLTMVDIKGDTALHRAVINHKLEAVKLLIEADPHFDYAVNNSDQTPLLITIQDAHSHGTKGVLGEIRNLLLQMNPGQCKVCTGENGWTPLHHATVKNDLDAIEDIIRFCPNCLEVVDNDGRNFLHLAVESQHVQVVKYILGRKDIPDSVLNGQDKNGNTPLHTAALRGDERVTLCLLYDPKVEKTTINKNGQHILHAINVDYDKRKAGVLGFTDRVDQKDIKDQSEFDLVVGALIATVSFTAGITVPGGYIGEGQPNQGTAVLSKKISFEAFVIANNLALILSLYAVFSHFCARRLIDPEDITYRLKVATFCTLGALYAMMVAFITWSFAVLPDLNWLAILVCINSCSFFIFACRPMWRIAMQRRHFPS</sequence>
<dbReference type="STRING" id="218851.A0A2G5DNV9"/>
<keyword evidence="2" id="KW-0472">Membrane</keyword>
<dbReference type="InParanoid" id="A0A2G5DNV9"/>
<proteinExistence type="predicted"/>
<keyword evidence="2" id="KW-1133">Transmembrane helix</keyword>
<dbReference type="PROSITE" id="PS50088">
    <property type="entry name" value="ANK_REPEAT"/>
    <property type="match status" value="4"/>
</dbReference>
<keyword evidence="5" id="KW-1185">Reference proteome</keyword>
<evidence type="ECO:0000259" key="3">
    <source>
        <dbReference type="Pfam" id="PF13962"/>
    </source>
</evidence>
<dbReference type="PANTHER" id="PTHR24121:SF22">
    <property type="entry name" value="PROTEIN ACCELERATED CELL DEATH 6-LIKE"/>
    <property type="match status" value="1"/>
</dbReference>
<dbReference type="AlphaFoldDB" id="A0A2G5DNV9"/>
<dbReference type="Pfam" id="PF00023">
    <property type="entry name" value="Ank"/>
    <property type="match status" value="2"/>
</dbReference>
<organism evidence="4 5">
    <name type="scientific">Aquilegia coerulea</name>
    <name type="common">Rocky mountain columbine</name>
    <dbReference type="NCBI Taxonomy" id="218851"/>
    <lineage>
        <taxon>Eukaryota</taxon>
        <taxon>Viridiplantae</taxon>
        <taxon>Streptophyta</taxon>
        <taxon>Embryophyta</taxon>
        <taxon>Tracheophyta</taxon>
        <taxon>Spermatophyta</taxon>
        <taxon>Magnoliopsida</taxon>
        <taxon>Ranunculales</taxon>
        <taxon>Ranunculaceae</taxon>
        <taxon>Thalictroideae</taxon>
        <taxon>Aquilegia</taxon>
    </lineage>
</organism>
<feature type="repeat" description="ANK" evidence="1">
    <location>
        <begin position="394"/>
        <end position="426"/>
    </location>
</feature>
<dbReference type="Proteomes" id="UP000230069">
    <property type="component" value="Unassembled WGS sequence"/>
</dbReference>
<dbReference type="FunCoup" id="A0A2G5DNV9">
    <property type="interactions" value="101"/>
</dbReference>
<evidence type="ECO:0000313" key="5">
    <source>
        <dbReference type="Proteomes" id="UP000230069"/>
    </source>
</evidence>
<feature type="transmembrane region" description="Helical" evidence="2">
    <location>
        <begin position="750"/>
        <end position="771"/>
    </location>
</feature>
<feature type="transmembrane region" description="Helical" evidence="2">
    <location>
        <begin position="713"/>
        <end position="730"/>
    </location>
</feature>
<dbReference type="PROSITE" id="PS50297">
    <property type="entry name" value="ANK_REP_REGION"/>
    <property type="match status" value="4"/>
</dbReference>
<feature type="repeat" description="ANK" evidence="1">
    <location>
        <begin position="450"/>
        <end position="482"/>
    </location>
</feature>
<dbReference type="PANTHER" id="PTHR24121">
    <property type="entry name" value="NO MECHANORECEPTOR POTENTIAL C, ISOFORM D-RELATED"/>
    <property type="match status" value="1"/>
</dbReference>
<accession>A0A2G5DNV9</accession>
<keyword evidence="1" id="KW-0040">ANK repeat</keyword>
<feature type="repeat" description="ANK" evidence="1">
    <location>
        <begin position="598"/>
        <end position="631"/>
    </location>
</feature>
<evidence type="ECO:0000313" key="4">
    <source>
        <dbReference type="EMBL" id="PIA45200.1"/>
    </source>
</evidence>
<dbReference type="InterPro" id="IPR036770">
    <property type="entry name" value="Ankyrin_rpt-contain_sf"/>
</dbReference>
<evidence type="ECO:0000256" key="1">
    <source>
        <dbReference type="PROSITE-ProRule" id="PRU00023"/>
    </source>
</evidence>
<protein>
    <recommendedName>
        <fullName evidence="3">PGG domain-containing protein</fullName>
    </recommendedName>
</protein>
<dbReference type="OrthoDB" id="341259at2759"/>
<dbReference type="Pfam" id="PF12796">
    <property type="entry name" value="Ank_2"/>
    <property type="match status" value="4"/>
</dbReference>
<dbReference type="SMART" id="SM00248">
    <property type="entry name" value="ANK"/>
    <property type="match status" value="14"/>
</dbReference>
<dbReference type="SUPFAM" id="SSF48403">
    <property type="entry name" value="Ankyrin repeat"/>
    <property type="match status" value="2"/>
</dbReference>
<dbReference type="Pfam" id="PF13962">
    <property type="entry name" value="PGG"/>
    <property type="match status" value="1"/>
</dbReference>
<reference evidence="4 5" key="1">
    <citation type="submission" date="2017-09" db="EMBL/GenBank/DDBJ databases">
        <title>WGS assembly of Aquilegia coerulea Goldsmith.</title>
        <authorList>
            <person name="Hodges S."/>
            <person name="Kramer E."/>
            <person name="Nordborg M."/>
            <person name="Tomkins J."/>
            <person name="Borevitz J."/>
            <person name="Derieg N."/>
            <person name="Yan J."/>
            <person name="Mihaltcheva S."/>
            <person name="Hayes R.D."/>
            <person name="Rokhsar D."/>
        </authorList>
    </citation>
    <scope>NUCLEOTIDE SEQUENCE [LARGE SCALE GENOMIC DNA]</scope>
    <source>
        <strain evidence="5">cv. Goldsmith</strain>
    </source>
</reference>